<name>A0A229FSM7_9BURK</name>
<reference evidence="2 3" key="1">
    <citation type="submission" date="2017-06" db="EMBL/GenBank/DDBJ databases">
        <title>Reclassification of a Polynucleobacter cosmopolitanus strain isolated from tropical Lake Victoria as Polynucleobacter victoriensis comb. nov.</title>
        <authorList>
            <person name="Hahn M.W."/>
        </authorList>
    </citation>
    <scope>NUCLEOTIDE SEQUENCE [LARGE SCALE GENOMIC DNA]</scope>
    <source>
        <strain evidence="2 3">MWH-MoIso2</strain>
    </source>
</reference>
<feature type="domain" description="Multidrug resistance protein MdtA-like alpha-helical hairpin" evidence="1">
    <location>
        <begin position="104"/>
        <end position="147"/>
    </location>
</feature>
<sequence length="291" mass="30924">MNQQSFKLLALITSIVIFSACGKGPDQEPLPRLVKVVVLGQASEAVTEMGVIKDPGVLRFDASGKVMEVLAKSGDSVLPGQSLARIIPNSVSSESSVMISYRAAKAELQSAEADFKRYTDLKNKNFISASEFDRRVATIESARAKYEQSIENIGFVTLRALEVGKVSQMNITVGQVVSNQDVIGKISADKASKKIEKNDNNSSGKTSSKSSLKIPTTAIHSDGVSVFKLTLDQGSQSTGKISAVKLVLGKIDDQSAELVSGLVAGDIVIATGWHALSEGQQVRIAIAEKAQ</sequence>
<dbReference type="PROSITE" id="PS51257">
    <property type="entry name" value="PROKAR_LIPOPROTEIN"/>
    <property type="match status" value="1"/>
</dbReference>
<dbReference type="PANTHER" id="PTHR30469">
    <property type="entry name" value="MULTIDRUG RESISTANCE PROTEIN MDTA"/>
    <property type="match status" value="1"/>
</dbReference>
<dbReference type="OrthoDB" id="9806939at2"/>
<dbReference type="Gene3D" id="2.40.420.20">
    <property type="match status" value="1"/>
</dbReference>
<gene>
    <name evidence="2" type="ORF">AOC33_06060</name>
</gene>
<dbReference type="RefSeq" id="WP_089515813.1">
    <property type="nucleotide sequence ID" value="NZ_NJGG01000002.1"/>
</dbReference>
<dbReference type="GO" id="GO:0015562">
    <property type="term" value="F:efflux transmembrane transporter activity"/>
    <property type="evidence" value="ECO:0007669"/>
    <property type="project" value="TreeGrafter"/>
</dbReference>
<evidence type="ECO:0000259" key="1">
    <source>
        <dbReference type="Pfam" id="PF25876"/>
    </source>
</evidence>
<dbReference type="Gene3D" id="2.40.50.100">
    <property type="match status" value="1"/>
</dbReference>
<evidence type="ECO:0000313" key="2">
    <source>
        <dbReference type="EMBL" id="OXL14883.1"/>
    </source>
</evidence>
<evidence type="ECO:0000313" key="3">
    <source>
        <dbReference type="Proteomes" id="UP000215188"/>
    </source>
</evidence>
<dbReference type="EMBL" id="NJGG01000002">
    <property type="protein sequence ID" value="OXL14883.1"/>
    <property type="molecule type" value="Genomic_DNA"/>
</dbReference>
<keyword evidence="3" id="KW-1185">Reference proteome</keyword>
<dbReference type="AlphaFoldDB" id="A0A229FSM7"/>
<protein>
    <recommendedName>
        <fullName evidence="1">Multidrug resistance protein MdtA-like alpha-helical hairpin domain-containing protein</fullName>
    </recommendedName>
</protein>
<organism evidence="2 3">
    <name type="scientific">Polynucleobacter cosmopolitanus</name>
    <dbReference type="NCBI Taxonomy" id="351345"/>
    <lineage>
        <taxon>Bacteria</taxon>
        <taxon>Pseudomonadati</taxon>
        <taxon>Pseudomonadota</taxon>
        <taxon>Betaproteobacteria</taxon>
        <taxon>Burkholderiales</taxon>
        <taxon>Burkholderiaceae</taxon>
        <taxon>Polynucleobacter</taxon>
    </lineage>
</organism>
<dbReference type="Proteomes" id="UP000215188">
    <property type="component" value="Unassembled WGS sequence"/>
</dbReference>
<dbReference type="SUPFAM" id="SSF111369">
    <property type="entry name" value="HlyD-like secretion proteins"/>
    <property type="match status" value="1"/>
</dbReference>
<dbReference type="GO" id="GO:1990281">
    <property type="term" value="C:efflux pump complex"/>
    <property type="evidence" value="ECO:0007669"/>
    <property type="project" value="TreeGrafter"/>
</dbReference>
<proteinExistence type="predicted"/>
<dbReference type="Gene3D" id="1.10.287.470">
    <property type="entry name" value="Helix hairpin bin"/>
    <property type="match status" value="1"/>
</dbReference>
<dbReference type="Pfam" id="PF25876">
    <property type="entry name" value="HH_MFP_RND"/>
    <property type="match status" value="1"/>
</dbReference>
<accession>A0A229FSM7</accession>
<comment type="caution">
    <text evidence="2">The sequence shown here is derived from an EMBL/GenBank/DDBJ whole genome shotgun (WGS) entry which is preliminary data.</text>
</comment>
<dbReference type="InterPro" id="IPR058624">
    <property type="entry name" value="MdtA-like_HH"/>
</dbReference>